<evidence type="ECO:0000259" key="8">
    <source>
        <dbReference type="SMART" id="SM00906"/>
    </source>
</evidence>
<reference evidence="9" key="1">
    <citation type="submission" date="2020-11" db="EMBL/GenBank/DDBJ databases">
        <authorList>
            <person name="Koelle M."/>
            <person name="Horta M.A.C."/>
            <person name="Nowrousian M."/>
            <person name="Ohm R.A."/>
            <person name="Benz P."/>
            <person name="Pilgard A."/>
        </authorList>
    </citation>
    <scope>NUCLEOTIDE SEQUENCE</scope>
    <source>
        <strain evidence="9">FPRL280</strain>
    </source>
</reference>
<dbReference type="GO" id="GO:0003677">
    <property type="term" value="F:DNA binding"/>
    <property type="evidence" value="ECO:0007669"/>
    <property type="project" value="UniProtKB-KW"/>
</dbReference>
<dbReference type="Proteomes" id="UP000639403">
    <property type="component" value="Unassembled WGS sequence"/>
</dbReference>
<keyword evidence="4" id="KW-0238">DNA-binding</keyword>
<evidence type="ECO:0000313" key="10">
    <source>
        <dbReference type="Proteomes" id="UP000639403"/>
    </source>
</evidence>
<proteinExistence type="predicted"/>
<accession>A0A8H7U237</accession>
<reference evidence="9" key="2">
    <citation type="journal article" name="Front. Microbiol.">
        <title>Degradative Capacity of Two Strains of Rhodonia placenta: From Phenotype to Genotype.</title>
        <authorList>
            <person name="Kolle M."/>
            <person name="Horta M.A.C."/>
            <person name="Nowrousian M."/>
            <person name="Ohm R.A."/>
            <person name="Benz J.P."/>
            <person name="Pilgard A."/>
        </authorList>
    </citation>
    <scope>NUCLEOTIDE SEQUENCE</scope>
    <source>
        <strain evidence="9">FPRL280</strain>
    </source>
</reference>
<dbReference type="PANTHER" id="PTHR31313">
    <property type="entry name" value="TY1 ENHANCER ACTIVATOR"/>
    <property type="match status" value="1"/>
</dbReference>
<feature type="compositionally biased region" description="Polar residues" evidence="7">
    <location>
        <begin position="21"/>
        <end position="31"/>
    </location>
</feature>
<evidence type="ECO:0000256" key="3">
    <source>
        <dbReference type="ARBA" id="ARBA00023015"/>
    </source>
</evidence>
<keyword evidence="6" id="KW-0539">Nucleus</keyword>
<dbReference type="Pfam" id="PF04082">
    <property type="entry name" value="Fungal_trans"/>
    <property type="match status" value="1"/>
</dbReference>
<name>A0A8H7U237_9APHY</name>
<dbReference type="InterPro" id="IPR051615">
    <property type="entry name" value="Transcr_Regulatory_Elem"/>
</dbReference>
<keyword evidence="2" id="KW-0862">Zinc</keyword>
<sequence>MSPMSAPEESDRSEDEFEEGPSNNAATQQSKRSQRGGLAFPWTSDCRFVLRCVGLMVWVSSLRQMSEIQEQMPAWTGWSDTLQSVRSGQHWSVQLHLFNLITSQPDCNSGPSFRRGPPKGYIKALEHRLHQMESTLAAIMTSKDPRAQGVIADLRRDSMARDILEGVDTGPFGPTGRVKRSVDPTQDNFFASIVSAAPPKQASERSRRQSRMSRESVTKKDPSVLERPTLEWQDRLSEALALWAANPDPPEYPRGRRRDPHMSSTELPANSESSLEPARQRRRLDTTALAPDTTWNDLHEASDTDRDELEDCADAFGNLSIDENKEVRYHDNTCGLYILASDKRWNRRNLGGIWNFPMSHFWPGIVSAPAEYLSRDGRPTLPPLDVQEHLINTYFTYVNPWLPVIDQEDFMEQFRASQYDTLAYICVMRLTFLPHETSAPGVDEATQTVRPERVQKITDLMLFSMFAFAAHYSNRDLRDHEARHIPDGRQLDMGAEYAASARAVLDTMYQSSRTSTCQALILLGIREFGVGYLEVGWLHVGMALRMAFDLGLNRDSAKWRNHGELLFTPAQTSVRRRIWWACCLADKYTAQFLGRPMAIHESDFATLHLDLPDDDGVQLWAPNHPSPSGQQISPVPANYINYSREISSLTILHGEVVDKIYPITRDPTVARLMHVMKLKFYPTDVQALTGLQDCIDACANLRACWPSATRVRDLLRGAGIQLNLRQEALVENPRKRPMPIVFQDDGINEPALHSHTQVGIWSSAAASTATQQHPLEAQAPISQVPFNMPIAPMPSYPLQNLATGLEDGLLADLLGPVMPGTDSAIAMMPAFDWWPTVPTADDLSLPQGQFQEPFNNGAFVMPTQSFTFDTNHYSPDFLRGIRDPILHFPSPSYLQ</sequence>
<feature type="domain" description="Xylanolytic transcriptional activator regulatory" evidence="8">
    <location>
        <begin position="536"/>
        <end position="614"/>
    </location>
</feature>
<feature type="compositionally biased region" description="Polar residues" evidence="7">
    <location>
        <begin position="262"/>
        <end position="274"/>
    </location>
</feature>
<keyword evidence="3" id="KW-0805">Transcription regulation</keyword>
<evidence type="ECO:0000256" key="2">
    <source>
        <dbReference type="ARBA" id="ARBA00022833"/>
    </source>
</evidence>
<evidence type="ECO:0000256" key="5">
    <source>
        <dbReference type="ARBA" id="ARBA00023163"/>
    </source>
</evidence>
<dbReference type="AlphaFoldDB" id="A0A8H7U237"/>
<dbReference type="EMBL" id="JADOXO010000098">
    <property type="protein sequence ID" value="KAF9813690.1"/>
    <property type="molecule type" value="Genomic_DNA"/>
</dbReference>
<evidence type="ECO:0000256" key="4">
    <source>
        <dbReference type="ARBA" id="ARBA00023125"/>
    </source>
</evidence>
<dbReference type="PANTHER" id="PTHR31313:SF78">
    <property type="entry name" value="TRANSCRIPTION FACTOR DOMAIN-CONTAINING PROTEIN"/>
    <property type="match status" value="1"/>
</dbReference>
<dbReference type="InterPro" id="IPR007219">
    <property type="entry name" value="XnlR_reg_dom"/>
</dbReference>
<evidence type="ECO:0000313" key="9">
    <source>
        <dbReference type="EMBL" id="KAF9813690.1"/>
    </source>
</evidence>
<dbReference type="CDD" id="cd12148">
    <property type="entry name" value="fungal_TF_MHR"/>
    <property type="match status" value="1"/>
</dbReference>
<protein>
    <recommendedName>
        <fullName evidence="8">Xylanolytic transcriptional activator regulatory domain-containing protein</fullName>
    </recommendedName>
</protein>
<keyword evidence="1" id="KW-0479">Metal-binding</keyword>
<evidence type="ECO:0000256" key="1">
    <source>
        <dbReference type="ARBA" id="ARBA00022723"/>
    </source>
</evidence>
<dbReference type="GO" id="GO:0006351">
    <property type="term" value="P:DNA-templated transcription"/>
    <property type="evidence" value="ECO:0007669"/>
    <property type="project" value="InterPro"/>
</dbReference>
<feature type="region of interest" description="Disordered" evidence="7">
    <location>
        <begin position="1"/>
        <end position="36"/>
    </location>
</feature>
<dbReference type="SMART" id="SM00906">
    <property type="entry name" value="Fungal_trans"/>
    <property type="match status" value="1"/>
</dbReference>
<feature type="region of interest" description="Disordered" evidence="7">
    <location>
        <begin position="192"/>
        <end position="230"/>
    </location>
</feature>
<dbReference type="GO" id="GO:0008270">
    <property type="term" value="F:zinc ion binding"/>
    <property type="evidence" value="ECO:0007669"/>
    <property type="project" value="InterPro"/>
</dbReference>
<comment type="caution">
    <text evidence="9">The sequence shown here is derived from an EMBL/GenBank/DDBJ whole genome shotgun (WGS) entry which is preliminary data.</text>
</comment>
<feature type="region of interest" description="Disordered" evidence="7">
    <location>
        <begin position="243"/>
        <end position="306"/>
    </location>
</feature>
<gene>
    <name evidence="9" type="ORF">IEO21_05406</name>
</gene>
<keyword evidence="5" id="KW-0804">Transcription</keyword>
<evidence type="ECO:0000256" key="6">
    <source>
        <dbReference type="ARBA" id="ARBA00023242"/>
    </source>
</evidence>
<feature type="compositionally biased region" description="Basic and acidic residues" evidence="7">
    <location>
        <begin position="202"/>
        <end position="230"/>
    </location>
</feature>
<evidence type="ECO:0000256" key="7">
    <source>
        <dbReference type="SAM" id="MobiDB-lite"/>
    </source>
</evidence>
<organism evidence="9 10">
    <name type="scientific">Rhodonia placenta</name>
    <dbReference type="NCBI Taxonomy" id="104341"/>
    <lineage>
        <taxon>Eukaryota</taxon>
        <taxon>Fungi</taxon>
        <taxon>Dikarya</taxon>
        <taxon>Basidiomycota</taxon>
        <taxon>Agaricomycotina</taxon>
        <taxon>Agaricomycetes</taxon>
        <taxon>Polyporales</taxon>
        <taxon>Adustoporiaceae</taxon>
        <taxon>Rhodonia</taxon>
    </lineage>
</organism>